<dbReference type="Gene3D" id="3.50.30.50">
    <property type="entry name" value="Putative cyclase"/>
    <property type="match status" value="1"/>
</dbReference>
<reference evidence="1 2" key="1">
    <citation type="journal article" date="2019" name="Nat. Microbiol.">
        <title>Mediterranean grassland soil C-N compound turnover is dependent on rainfall and depth, and is mediated by genomically divergent microorganisms.</title>
        <authorList>
            <person name="Diamond S."/>
            <person name="Andeer P.F."/>
            <person name="Li Z."/>
            <person name="Crits-Christoph A."/>
            <person name="Burstein D."/>
            <person name="Anantharaman K."/>
            <person name="Lane K.R."/>
            <person name="Thomas B.C."/>
            <person name="Pan C."/>
            <person name="Northen T.R."/>
            <person name="Banfield J.F."/>
        </authorList>
    </citation>
    <scope>NUCLEOTIDE SEQUENCE [LARGE SCALE GENOMIC DNA]</scope>
    <source>
        <strain evidence="1">NP_6</strain>
    </source>
</reference>
<dbReference type="Pfam" id="PF04199">
    <property type="entry name" value="Cyclase"/>
    <property type="match status" value="1"/>
</dbReference>
<dbReference type="AlphaFoldDB" id="A0A537JGS5"/>
<organism evidence="1 2">
    <name type="scientific">Candidatus Segetimicrobium genomatis</name>
    <dbReference type="NCBI Taxonomy" id="2569760"/>
    <lineage>
        <taxon>Bacteria</taxon>
        <taxon>Bacillati</taxon>
        <taxon>Candidatus Sysuimicrobiota</taxon>
        <taxon>Candidatus Sysuimicrobiia</taxon>
        <taxon>Candidatus Sysuimicrobiales</taxon>
        <taxon>Candidatus Segetimicrobiaceae</taxon>
        <taxon>Candidatus Segetimicrobium</taxon>
    </lineage>
</organism>
<sequence length="273" mass="29726">MPEAASDLLRTVIGRRVYDLEQPRTAGMPVHPNHRPGYAYFLYRRHRDAYAPKQRGPRTSASGTVVMMEHTGTHIDALSHQAADLRLYGGVDVTPQVETAQGFTAHGIETMEPIVARGVLLDVAAVKGQDPLPEHYRITPADLEAAARAGGVTVQPGDALLVRTGYARLWGDEARYLAAAGVGRAASEWAAARKVRCVGCDNMTWDETEERDPETGGMLFAHLHLIARCGIPIIENLDLEGLSRDRCREFVFICTPLKLVGATGSPVRPIALV</sequence>
<evidence type="ECO:0000313" key="1">
    <source>
        <dbReference type="EMBL" id="TMI82725.1"/>
    </source>
</evidence>
<dbReference type="GO" id="GO:0004061">
    <property type="term" value="F:arylformamidase activity"/>
    <property type="evidence" value="ECO:0007669"/>
    <property type="project" value="InterPro"/>
</dbReference>
<dbReference type="PANTHER" id="PTHR34861:SF10">
    <property type="entry name" value="CYCLASE"/>
    <property type="match status" value="1"/>
</dbReference>
<gene>
    <name evidence="1" type="ORF">E6H03_05005</name>
</gene>
<dbReference type="Proteomes" id="UP000318093">
    <property type="component" value="Unassembled WGS sequence"/>
</dbReference>
<protein>
    <submittedName>
        <fullName evidence="1">Cyclase family protein</fullName>
    </submittedName>
</protein>
<dbReference type="InterPro" id="IPR007325">
    <property type="entry name" value="KFase/CYL"/>
</dbReference>
<dbReference type="InterPro" id="IPR037175">
    <property type="entry name" value="KFase_sf"/>
</dbReference>
<dbReference type="EMBL" id="VBAN01000147">
    <property type="protein sequence ID" value="TMI82725.1"/>
    <property type="molecule type" value="Genomic_DNA"/>
</dbReference>
<comment type="caution">
    <text evidence="1">The sequence shown here is derived from an EMBL/GenBank/DDBJ whole genome shotgun (WGS) entry which is preliminary data.</text>
</comment>
<proteinExistence type="predicted"/>
<dbReference type="SUPFAM" id="SSF102198">
    <property type="entry name" value="Putative cyclase"/>
    <property type="match status" value="1"/>
</dbReference>
<evidence type="ECO:0000313" key="2">
    <source>
        <dbReference type="Proteomes" id="UP000318093"/>
    </source>
</evidence>
<accession>A0A537JGS5</accession>
<name>A0A537JGS5_9BACT</name>
<dbReference type="GO" id="GO:0019441">
    <property type="term" value="P:L-tryptophan catabolic process to kynurenine"/>
    <property type="evidence" value="ECO:0007669"/>
    <property type="project" value="InterPro"/>
</dbReference>
<dbReference type="PANTHER" id="PTHR34861">
    <property type="match status" value="1"/>
</dbReference>